<evidence type="ECO:0000313" key="1">
    <source>
        <dbReference type="EMBL" id="MBB6215073.1"/>
    </source>
</evidence>
<sequence>MPRLTKKEKEEIQLQEELNKLKEEKIMNFIYDTLKQNDFSDKRIIRHITKRKEGTDDLKYEMILFVYENPQQGKKYENDDFLILYRFSERGKWQIINFHGTEIVKKFSKEMFYEIVYEVQNEN</sequence>
<organism evidence="1 2">
    <name type="scientific">Anaerosolibacter carboniphilus</name>
    <dbReference type="NCBI Taxonomy" id="1417629"/>
    <lineage>
        <taxon>Bacteria</taxon>
        <taxon>Bacillati</taxon>
        <taxon>Bacillota</taxon>
        <taxon>Clostridia</taxon>
        <taxon>Peptostreptococcales</taxon>
        <taxon>Thermotaleaceae</taxon>
        <taxon>Anaerosolibacter</taxon>
    </lineage>
</organism>
<name>A0A841KNU3_9FIRM</name>
<accession>A0A841KNU3</accession>
<evidence type="ECO:0000313" key="2">
    <source>
        <dbReference type="Proteomes" id="UP000579281"/>
    </source>
</evidence>
<protein>
    <submittedName>
        <fullName evidence="1">Uncharacterized protein</fullName>
    </submittedName>
</protein>
<reference evidence="1 2" key="1">
    <citation type="submission" date="2020-08" db="EMBL/GenBank/DDBJ databases">
        <title>Genomic Encyclopedia of Type Strains, Phase IV (KMG-IV): sequencing the most valuable type-strain genomes for metagenomic binning, comparative biology and taxonomic classification.</title>
        <authorList>
            <person name="Goeker M."/>
        </authorList>
    </citation>
    <scope>NUCLEOTIDE SEQUENCE [LARGE SCALE GENOMIC DNA]</scope>
    <source>
        <strain evidence="1 2">DSM 103526</strain>
    </source>
</reference>
<comment type="caution">
    <text evidence="1">The sequence shown here is derived from an EMBL/GenBank/DDBJ whole genome shotgun (WGS) entry which is preliminary data.</text>
</comment>
<gene>
    <name evidence="1" type="ORF">HNQ80_001162</name>
</gene>
<dbReference type="EMBL" id="JACHEN010000005">
    <property type="protein sequence ID" value="MBB6215073.1"/>
    <property type="molecule type" value="Genomic_DNA"/>
</dbReference>
<keyword evidence="2" id="KW-1185">Reference proteome</keyword>
<dbReference type="AlphaFoldDB" id="A0A841KNU3"/>
<dbReference type="Proteomes" id="UP000579281">
    <property type="component" value="Unassembled WGS sequence"/>
</dbReference>
<proteinExistence type="predicted"/>
<dbReference type="RefSeq" id="WP_184309036.1">
    <property type="nucleotide sequence ID" value="NZ_JACHEN010000005.1"/>
</dbReference>